<dbReference type="InterPro" id="IPR013517">
    <property type="entry name" value="FG-GAP"/>
</dbReference>
<dbReference type="AlphaFoldDB" id="A0A9P7GV91"/>
<name>A0A9P7GV91_9HYPO</name>
<dbReference type="Gene3D" id="3.40.50.1110">
    <property type="entry name" value="SGNH hydrolase"/>
    <property type="match status" value="2"/>
</dbReference>
<keyword evidence="1" id="KW-0732">Signal</keyword>
<dbReference type="InterPro" id="IPR036514">
    <property type="entry name" value="SGNH_hydro_sf"/>
</dbReference>
<dbReference type="EMBL" id="JAGPUO010000016">
    <property type="protein sequence ID" value="KAG5657617.1"/>
    <property type="molecule type" value="Genomic_DNA"/>
</dbReference>
<dbReference type="GO" id="GO:0016788">
    <property type="term" value="F:hydrolase activity, acting on ester bonds"/>
    <property type="evidence" value="ECO:0007669"/>
    <property type="project" value="InterPro"/>
</dbReference>
<evidence type="ECO:0000256" key="2">
    <source>
        <dbReference type="SAM" id="MobiDB-lite"/>
    </source>
</evidence>
<evidence type="ECO:0000313" key="3">
    <source>
        <dbReference type="EMBL" id="KAG5657617.1"/>
    </source>
</evidence>
<dbReference type="PANTHER" id="PTHR37981:SF1">
    <property type="entry name" value="SGNH HYDROLASE-TYPE ESTERASE DOMAIN-CONTAINING PROTEIN"/>
    <property type="match status" value="1"/>
</dbReference>
<dbReference type="SUPFAM" id="SSF69318">
    <property type="entry name" value="Integrin alpha N-terminal domain"/>
    <property type="match status" value="2"/>
</dbReference>
<evidence type="ECO:0000313" key="4">
    <source>
        <dbReference type="Proteomes" id="UP000782241"/>
    </source>
</evidence>
<gene>
    <name evidence="3" type="ORF">KAF25_007650</name>
</gene>
<dbReference type="GO" id="GO:0006629">
    <property type="term" value="P:lipid metabolic process"/>
    <property type="evidence" value="ECO:0007669"/>
    <property type="project" value="TreeGrafter"/>
</dbReference>
<dbReference type="Proteomes" id="UP000782241">
    <property type="component" value="Unassembled WGS sequence"/>
</dbReference>
<dbReference type="Pfam" id="PF13517">
    <property type="entry name" value="FG-GAP_3"/>
    <property type="match status" value="1"/>
</dbReference>
<dbReference type="SUPFAM" id="SSF52266">
    <property type="entry name" value="SGNH hydrolase"/>
    <property type="match status" value="1"/>
</dbReference>
<protein>
    <recommendedName>
        <fullName evidence="5">SGNH hydrolase-type esterase domain-containing protein</fullName>
    </recommendedName>
</protein>
<evidence type="ECO:0000256" key="1">
    <source>
        <dbReference type="ARBA" id="ARBA00022729"/>
    </source>
</evidence>
<reference evidence="3" key="1">
    <citation type="submission" date="2021-04" db="EMBL/GenBank/DDBJ databases">
        <title>Draft genome of Fusarium avenaceum strain F156N33, isolated from an atmospheric sample in Virginia.</title>
        <authorList>
            <person name="Yang S."/>
            <person name="Vinatzer B.A."/>
            <person name="Coleman J."/>
        </authorList>
    </citation>
    <scope>NUCLEOTIDE SEQUENCE</scope>
    <source>
        <strain evidence="3">F156N33</strain>
    </source>
</reference>
<feature type="region of interest" description="Disordered" evidence="2">
    <location>
        <begin position="753"/>
        <end position="784"/>
    </location>
</feature>
<comment type="caution">
    <text evidence="3">The sequence shown here is derived from an EMBL/GenBank/DDBJ whole genome shotgun (WGS) entry which is preliminary data.</text>
</comment>
<dbReference type="InterPro" id="IPR037460">
    <property type="entry name" value="SEST-like"/>
</dbReference>
<accession>A0A9P7GV91</accession>
<dbReference type="InterPro" id="IPR028994">
    <property type="entry name" value="Integrin_alpha_N"/>
</dbReference>
<evidence type="ECO:0008006" key="5">
    <source>
        <dbReference type="Google" id="ProtNLM"/>
    </source>
</evidence>
<keyword evidence="4" id="KW-1185">Reference proteome</keyword>
<proteinExistence type="predicted"/>
<sequence>MHVKTVFGLVVPALAFLGVGVGVGVGGAAGLPPGQYSDYESEFGENSFGSIHVGIGLKTRQSAKPALRILPLGASIVSGVGSSTGNGFRKPLRDQLRFKGWDVNMVGSKQNGDMKDRVDGAGNRLEGLLNDLWSADDMSRTYVVVSSSTGKPITYVDIDIPLNELNSDGIHPIDAGHKKMAVKFWYAIEWGYQSGLIVEAAPMVKATGNTCDKQPGQAQYGGVTQKGSGDSDGIYYHNSQEMGTIWLYTSEFDRNQWFITRLYGSKYDDIVGWWYADKKLSFATWKNNGSGKFFKVSDLDTKLFCNVAGIWWVDIDNDGYDDFLCVSPNGDTLASINNRDGTATSPPTFRNIGMIKDGRSDYMIIDDSGNVRAWRNSGTSDTPSWQPLGLRFTAKGMGDMRGVRFEDINGDGRDDWLWVDDKGATTTWTNSRSCKKGKAGDGLNVAWRQGFWKGASSGPTMLSTKQSDGKFKFDMKVWKNTGGGSTKLKSDCNKYCNMLGHEDGRQDYVWALSTGKMTVWPNLGKKSVSGDDDVFWGTPKDLWNPGKDYDRRDLHLVDWNNDGACDIAWIDPENNNKVSVWLNNYKKTGAFEWTYLADPAPQLNCPEKRGVGIHDLAVRFADVSNNKMSDYICIQPDGRFYGWTHNSDSSWEKIAQFKKAEGIDRANLRFGNYTGDATVYINNGKMDTGGSNWWFLKSGKQYSGSWAGTCQYFPDLDGDGRADLHSIMNSFDNRGETFFNRCGMMDTTGDDAGWAPGQDLGFGSLPSPSNDEKPESGSGGGVPSLPSTCKETCWNVAEDKETKCNNDGTQWEMELKDDDIPEDILNIQKLAAIGDSYSAGIGAGDRLRSVYDTLKSGSDFACARYDHAYPYLVNQIEQIGDPANRKFQFLPCSGAVMKDVVDKQIPEMDSNQDAIMLSIGGNDVGLINLFNSCIFQMGVFTKEQAAAAKLIAEVDKDYAWAKIYVTGEWQSQKPETLSDSSTTIISRNIAAGAVSQEWTSQPLSGTFYGDMLILAQVTKLMDPNAELHHDDDNKRKRDLTSLAKRADIVDYLVPRGYARVLHPQIPLHEKIAKLVVIQIAMEHEARKGYAQWSDLIKSTYCALEPEDPPTDTPVKTKKWSMEIHGLYSTDLHAADCTRKDSRRSRTVWGYELNRCYSFTELPDTDCWEYSGTKEQGGCSRSLPPQSVLVPDEGYNCLFFFGSDCTRPFDRTIFQMPARNEELITFEDHDSAEG</sequence>
<dbReference type="PANTHER" id="PTHR37981">
    <property type="entry name" value="LIPASE 2"/>
    <property type="match status" value="1"/>
</dbReference>
<organism evidence="3 4">
    <name type="scientific">Fusarium avenaceum</name>
    <dbReference type="NCBI Taxonomy" id="40199"/>
    <lineage>
        <taxon>Eukaryota</taxon>
        <taxon>Fungi</taxon>
        <taxon>Dikarya</taxon>
        <taxon>Ascomycota</taxon>
        <taxon>Pezizomycotina</taxon>
        <taxon>Sordariomycetes</taxon>
        <taxon>Hypocreomycetidae</taxon>
        <taxon>Hypocreales</taxon>
        <taxon>Nectriaceae</taxon>
        <taxon>Fusarium</taxon>
        <taxon>Fusarium tricinctum species complex</taxon>
    </lineage>
</organism>